<comment type="catalytic activity">
    <reaction evidence="14">
        <text>L-seryl-[protein] + ATP = O-phospho-L-seryl-[protein] + ADP + H(+)</text>
        <dbReference type="Rhea" id="RHEA:17989"/>
        <dbReference type="Rhea" id="RHEA-COMP:9863"/>
        <dbReference type="Rhea" id="RHEA-COMP:11604"/>
        <dbReference type="ChEBI" id="CHEBI:15378"/>
        <dbReference type="ChEBI" id="CHEBI:29999"/>
        <dbReference type="ChEBI" id="CHEBI:30616"/>
        <dbReference type="ChEBI" id="CHEBI:83421"/>
        <dbReference type="ChEBI" id="CHEBI:456216"/>
        <dbReference type="EC" id="2.7.11.1"/>
    </reaction>
</comment>
<evidence type="ECO:0000256" key="16">
    <source>
        <dbReference type="SAM" id="Phobius"/>
    </source>
</evidence>
<feature type="transmembrane region" description="Helical" evidence="16">
    <location>
        <begin position="342"/>
        <end position="364"/>
    </location>
</feature>
<dbReference type="Pfam" id="PF07714">
    <property type="entry name" value="PK_Tyr_Ser-Thr"/>
    <property type="match status" value="1"/>
</dbReference>
<keyword evidence="9 15" id="KW-0067">ATP-binding</keyword>
<evidence type="ECO:0000256" key="4">
    <source>
        <dbReference type="ARBA" id="ARBA00022679"/>
    </source>
</evidence>
<dbReference type="SUPFAM" id="SSF56112">
    <property type="entry name" value="Protein kinase-like (PK-like)"/>
    <property type="match status" value="1"/>
</dbReference>
<reference evidence="19" key="2">
    <citation type="journal article" date="2017" name="J. Anim. Genet.">
        <title>Multiple reference genome sequences of hot pepper reveal the massive evolution of plant disease resistance genes by retroduplication.</title>
        <authorList>
            <person name="Kim S."/>
            <person name="Park J."/>
            <person name="Yeom S.-I."/>
            <person name="Kim Y.-M."/>
            <person name="Seo E."/>
            <person name="Kim K.-T."/>
            <person name="Kim M.-S."/>
            <person name="Lee J.M."/>
            <person name="Cheong K."/>
            <person name="Shin H.-S."/>
            <person name="Kim S.-B."/>
            <person name="Han K."/>
            <person name="Lee J."/>
            <person name="Park M."/>
            <person name="Lee H.-A."/>
            <person name="Lee H.-Y."/>
            <person name="Lee Y."/>
            <person name="Oh S."/>
            <person name="Lee J.H."/>
            <person name="Choi E."/>
            <person name="Choi E."/>
            <person name="Lee S.E."/>
            <person name="Jeon J."/>
            <person name="Kim H."/>
            <person name="Choi G."/>
            <person name="Song H."/>
            <person name="Lee J."/>
            <person name="Lee S.-C."/>
            <person name="Kwon J.-K."/>
            <person name="Lee H.-Y."/>
            <person name="Koo N."/>
            <person name="Hong Y."/>
            <person name="Kim R.W."/>
            <person name="Kang W.-H."/>
            <person name="Huh J.H."/>
            <person name="Kang B.-C."/>
            <person name="Yang T.-J."/>
            <person name="Lee Y.-H."/>
            <person name="Bennetzen J.L."/>
            <person name="Choi D."/>
        </authorList>
    </citation>
    <scope>NUCLEOTIDE SEQUENCE [LARGE SCALE GENOMIC DNA]</scope>
    <source>
        <strain evidence="19">cv. PBC81</strain>
    </source>
</reference>
<protein>
    <recommendedName>
        <fullName evidence="2">non-specific serine/threonine protein kinase</fullName>
        <ecNumber evidence="2">2.7.11.1</ecNumber>
    </recommendedName>
</protein>
<evidence type="ECO:0000256" key="3">
    <source>
        <dbReference type="ARBA" id="ARBA00022527"/>
    </source>
</evidence>
<gene>
    <name evidence="18" type="ORF">CQW23_28104</name>
</gene>
<evidence type="ECO:0000256" key="12">
    <source>
        <dbReference type="ARBA" id="ARBA00023180"/>
    </source>
</evidence>
<evidence type="ECO:0000256" key="5">
    <source>
        <dbReference type="ARBA" id="ARBA00022692"/>
    </source>
</evidence>
<dbReference type="PROSITE" id="PS50011">
    <property type="entry name" value="PROTEIN_KINASE_DOM"/>
    <property type="match status" value="1"/>
</dbReference>
<keyword evidence="19" id="KW-1185">Reference proteome</keyword>
<evidence type="ECO:0000256" key="13">
    <source>
        <dbReference type="ARBA" id="ARBA00047899"/>
    </source>
</evidence>
<evidence type="ECO:0000256" key="15">
    <source>
        <dbReference type="PROSITE-ProRule" id="PRU10141"/>
    </source>
</evidence>
<comment type="subcellular location">
    <subcellularLocation>
        <location evidence="1">Membrane</location>
        <topology evidence="1">Single-pass type I membrane protein</topology>
    </subcellularLocation>
</comment>
<keyword evidence="8 18" id="KW-0418">Kinase</keyword>
<dbReference type="EMBL" id="MLFT02000012">
    <property type="protein sequence ID" value="PHT31767.1"/>
    <property type="molecule type" value="Genomic_DNA"/>
</dbReference>
<dbReference type="Proteomes" id="UP000224567">
    <property type="component" value="Unassembled WGS sequence"/>
</dbReference>
<evidence type="ECO:0000256" key="14">
    <source>
        <dbReference type="ARBA" id="ARBA00048679"/>
    </source>
</evidence>
<dbReference type="Pfam" id="PF14380">
    <property type="entry name" value="WAK_assoc"/>
    <property type="match status" value="1"/>
</dbReference>
<dbReference type="InterPro" id="IPR008271">
    <property type="entry name" value="Ser/Thr_kinase_AS"/>
</dbReference>
<dbReference type="GO" id="GO:0030247">
    <property type="term" value="F:polysaccharide binding"/>
    <property type="evidence" value="ECO:0007669"/>
    <property type="project" value="InterPro"/>
</dbReference>
<dbReference type="Gene3D" id="1.10.510.10">
    <property type="entry name" value="Transferase(Phosphotransferase) domain 1"/>
    <property type="match status" value="1"/>
</dbReference>
<keyword evidence="11 16" id="KW-0472">Membrane</keyword>
<evidence type="ECO:0000313" key="18">
    <source>
        <dbReference type="EMBL" id="PHT31767.1"/>
    </source>
</evidence>
<evidence type="ECO:0000313" key="19">
    <source>
        <dbReference type="Proteomes" id="UP000224567"/>
    </source>
</evidence>
<feature type="binding site" evidence="15">
    <location>
        <position position="440"/>
    </location>
    <ligand>
        <name>ATP</name>
        <dbReference type="ChEBI" id="CHEBI:30616"/>
    </ligand>
</feature>
<dbReference type="InterPro" id="IPR032872">
    <property type="entry name" value="WAK_assoc_C"/>
</dbReference>
<keyword evidence="6" id="KW-0732">Signal</keyword>
<dbReference type="SMART" id="SM00220">
    <property type="entry name" value="S_TKc"/>
    <property type="match status" value="1"/>
</dbReference>
<dbReference type="FunFam" id="3.30.200.20:FF:000178">
    <property type="entry name" value="serine/threonine-protein kinase PBS1-like"/>
    <property type="match status" value="1"/>
</dbReference>
<dbReference type="PROSITE" id="PS00107">
    <property type="entry name" value="PROTEIN_KINASE_ATP"/>
    <property type="match status" value="1"/>
</dbReference>
<evidence type="ECO:0000256" key="1">
    <source>
        <dbReference type="ARBA" id="ARBA00004479"/>
    </source>
</evidence>
<keyword evidence="10 16" id="KW-1133">Transmembrane helix</keyword>
<comment type="caution">
    <text evidence="18">The sequence shown here is derived from an EMBL/GenBank/DDBJ whole genome shotgun (WGS) entry which is preliminary data.</text>
</comment>
<keyword evidence="4" id="KW-0808">Transferase</keyword>
<dbReference type="InterPro" id="IPR000719">
    <property type="entry name" value="Prot_kinase_dom"/>
</dbReference>
<keyword evidence="7 15" id="KW-0547">Nucleotide-binding</keyword>
<accession>A0A2G2VFN7</accession>
<dbReference type="InterPro" id="IPR025287">
    <property type="entry name" value="WAK_GUB"/>
</dbReference>
<dbReference type="InterPro" id="IPR001245">
    <property type="entry name" value="Ser-Thr/Tyr_kinase_cat_dom"/>
</dbReference>
<keyword evidence="12" id="KW-0325">Glycoprotein</keyword>
<organism evidence="18 19">
    <name type="scientific">Capsicum baccatum</name>
    <name type="common">Peruvian pepper</name>
    <dbReference type="NCBI Taxonomy" id="33114"/>
    <lineage>
        <taxon>Eukaryota</taxon>
        <taxon>Viridiplantae</taxon>
        <taxon>Streptophyta</taxon>
        <taxon>Embryophyta</taxon>
        <taxon>Tracheophyta</taxon>
        <taxon>Spermatophyta</taxon>
        <taxon>Magnoliopsida</taxon>
        <taxon>eudicotyledons</taxon>
        <taxon>Gunneridae</taxon>
        <taxon>Pentapetalae</taxon>
        <taxon>asterids</taxon>
        <taxon>lamiids</taxon>
        <taxon>Solanales</taxon>
        <taxon>Solanaceae</taxon>
        <taxon>Solanoideae</taxon>
        <taxon>Capsiceae</taxon>
        <taxon>Capsicum</taxon>
    </lineage>
</organism>
<dbReference type="STRING" id="33114.A0A2G2VFN7"/>
<dbReference type="Pfam" id="PF13947">
    <property type="entry name" value="GUB_WAK_bind"/>
    <property type="match status" value="1"/>
</dbReference>
<dbReference type="GO" id="GO:0016020">
    <property type="term" value="C:membrane"/>
    <property type="evidence" value="ECO:0007669"/>
    <property type="project" value="UniProtKB-SubCell"/>
</dbReference>
<proteinExistence type="predicted"/>
<evidence type="ECO:0000256" key="11">
    <source>
        <dbReference type="ARBA" id="ARBA00023136"/>
    </source>
</evidence>
<dbReference type="InterPro" id="IPR017441">
    <property type="entry name" value="Protein_kinase_ATP_BS"/>
</dbReference>
<evidence type="ECO:0000256" key="2">
    <source>
        <dbReference type="ARBA" id="ARBA00012513"/>
    </source>
</evidence>
<comment type="catalytic activity">
    <reaction evidence="13">
        <text>L-threonyl-[protein] + ATP = O-phospho-L-threonyl-[protein] + ADP + H(+)</text>
        <dbReference type="Rhea" id="RHEA:46608"/>
        <dbReference type="Rhea" id="RHEA-COMP:11060"/>
        <dbReference type="Rhea" id="RHEA-COMP:11605"/>
        <dbReference type="ChEBI" id="CHEBI:15378"/>
        <dbReference type="ChEBI" id="CHEBI:30013"/>
        <dbReference type="ChEBI" id="CHEBI:30616"/>
        <dbReference type="ChEBI" id="CHEBI:61977"/>
        <dbReference type="ChEBI" id="CHEBI:456216"/>
        <dbReference type="EC" id="2.7.11.1"/>
    </reaction>
</comment>
<evidence type="ECO:0000259" key="17">
    <source>
        <dbReference type="PROSITE" id="PS50011"/>
    </source>
</evidence>
<dbReference type="GO" id="GO:0005524">
    <property type="term" value="F:ATP binding"/>
    <property type="evidence" value="ECO:0007669"/>
    <property type="project" value="UniProtKB-UniRule"/>
</dbReference>
<evidence type="ECO:0000256" key="10">
    <source>
        <dbReference type="ARBA" id="ARBA00022989"/>
    </source>
</evidence>
<dbReference type="FunFam" id="1.10.510.10:FF:000590">
    <property type="entry name" value="PR5-like receptor kinase"/>
    <property type="match status" value="1"/>
</dbReference>
<evidence type="ECO:0000256" key="9">
    <source>
        <dbReference type="ARBA" id="ARBA00022840"/>
    </source>
</evidence>
<keyword evidence="3" id="KW-0723">Serine/threonine-protein kinase</keyword>
<sequence>MRVMMTLVAIYLNNLDVGQSVAIGVVAAKVVVEVKSNVTYEYCFAKLVSSLDVVQSVAIGVAAVKVVVEVDSNVANEYCLAKLAGESINCEVTYNCGSIHGVKYPFWGGGKRSSLCGRDDYFLECTHNLSTLKSIFTHWRQHTGYQPSEFRVLSINESSTRMRIVHHNLMYGVCPKSPSLFNLYEYNTTLVNGLRYVPGTTFINIHYGCSAGVLSNVQLQSNISCSIIGTINNGVFFTDEIVTNVLGCSFTILVPLVSTAYKKLWDSALTLQDAVNEGFEVDYSDASGGCLACQDSGGVCEFDQEFRCRCGDTTFPFTCRDNGKPPAYLMQPNIQFARKIHLLKLTTAISVAGIGMLICFGIWYTQYRKSFYKCLRLINGKTEDQSLEALLEQYGSLAPRRYSYWEIKKMTHGFKDKLGEGGYGGVYKGKISDGRAVAVKILKASKGDGEEFINEVASISQTSHVNVVSLLGYCLDGRNRALIYDFMLNGSLEKYIYGDVSLLGLHRLYQIAVGIAKGLEYLHRGCNKRILHFDIKPHNILLDEEFCPKISDFGLAKLCTRKGSIVSMLGARGTIGFIAPEVISRSFGRVSHKSDVYSYGMMVLEMVGGRKNVKEEVSHTSEIYFPYWAYQHVQLDDDLKLHGIISKEEEETARKMILVGLWCIQTDPAQRPSMSKVIDMLEGSLILEIPPKPLLCTPYCSGRHSLTTQAMPLNASLISPSSSSHCSTEASAIS</sequence>
<dbReference type="PROSITE" id="PS00108">
    <property type="entry name" value="PROTEIN_KINASE_ST"/>
    <property type="match status" value="1"/>
</dbReference>
<keyword evidence="5 16" id="KW-0812">Transmembrane</keyword>
<evidence type="ECO:0000256" key="6">
    <source>
        <dbReference type="ARBA" id="ARBA00022729"/>
    </source>
</evidence>
<evidence type="ECO:0000256" key="8">
    <source>
        <dbReference type="ARBA" id="ARBA00022777"/>
    </source>
</evidence>
<feature type="domain" description="Protein kinase" evidence="17">
    <location>
        <begin position="412"/>
        <end position="695"/>
    </location>
</feature>
<name>A0A2G2VFN7_CAPBA</name>
<dbReference type="InterPro" id="IPR011009">
    <property type="entry name" value="Kinase-like_dom_sf"/>
</dbReference>
<reference evidence="18 19" key="1">
    <citation type="journal article" date="2017" name="Genome Biol.">
        <title>New reference genome sequences of hot pepper reveal the massive evolution of plant disease-resistance genes by retroduplication.</title>
        <authorList>
            <person name="Kim S."/>
            <person name="Park J."/>
            <person name="Yeom S.I."/>
            <person name="Kim Y.M."/>
            <person name="Seo E."/>
            <person name="Kim K.T."/>
            <person name="Kim M.S."/>
            <person name="Lee J.M."/>
            <person name="Cheong K."/>
            <person name="Shin H.S."/>
            <person name="Kim S.B."/>
            <person name="Han K."/>
            <person name="Lee J."/>
            <person name="Park M."/>
            <person name="Lee H.A."/>
            <person name="Lee H.Y."/>
            <person name="Lee Y."/>
            <person name="Oh S."/>
            <person name="Lee J.H."/>
            <person name="Choi E."/>
            <person name="Choi E."/>
            <person name="Lee S.E."/>
            <person name="Jeon J."/>
            <person name="Kim H."/>
            <person name="Choi G."/>
            <person name="Song H."/>
            <person name="Lee J."/>
            <person name="Lee S.C."/>
            <person name="Kwon J.K."/>
            <person name="Lee H.Y."/>
            <person name="Koo N."/>
            <person name="Hong Y."/>
            <person name="Kim R.W."/>
            <person name="Kang W.H."/>
            <person name="Huh J.H."/>
            <person name="Kang B.C."/>
            <person name="Yang T.J."/>
            <person name="Lee Y.H."/>
            <person name="Bennetzen J.L."/>
            <person name="Choi D."/>
        </authorList>
    </citation>
    <scope>NUCLEOTIDE SEQUENCE [LARGE SCALE GENOMIC DNA]</scope>
    <source>
        <strain evidence="19">cv. PBC81</strain>
    </source>
</reference>
<dbReference type="OrthoDB" id="1293908at2759"/>
<evidence type="ECO:0000256" key="7">
    <source>
        <dbReference type="ARBA" id="ARBA00022741"/>
    </source>
</evidence>
<dbReference type="Gene3D" id="3.30.200.20">
    <property type="entry name" value="Phosphorylase Kinase, domain 1"/>
    <property type="match status" value="1"/>
</dbReference>
<dbReference type="AlphaFoldDB" id="A0A2G2VFN7"/>
<dbReference type="EC" id="2.7.11.1" evidence="2"/>
<dbReference type="GO" id="GO:0004674">
    <property type="term" value="F:protein serine/threonine kinase activity"/>
    <property type="evidence" value="ECO:0007669"/>
    <property type="project" value="UniProtKB-KW"/>
</dbReference>
<dbReference type="PANTHER" id="PTHR27009">
    <property type="entry name" value="RUST RESISTANCE KINASE LR10-RELATED"/>
    <property type="match status" value="1"/>
</dbReference>
<dbReference type="InterPro" id="IPR045874">
    <property type="entry name" value="LRK10/LRL21-25-like"/>
</dbReference>